<dbReference type="AlphaFoldDB" id="A0A9R1V9R1"/>
<evidence type="ECO:0000313" key="2">
    <source>
        <dbReference type="Proteomes" id="UP000235145"/>
    </source>
</evidence>
<sequence>MPENKPLSELDITAKAKSLIKDIETIFENFFNGYNTNSNVPFETDGSQDVVHIDDDEDFVGDYFVQSTNSLASKETELTRYLNEGQTQGVKDFDILV</sequence>
<proteinExistence type="predicted"/>
<reference evidence="1 2" key="1">
    <citation type="journal article" date="2017" name="Nat. Commun.">
        <title>Genome assembly with in vitro proximity ligation data and whole-genome triplication in lettuce.</title>
        <authorList>
            <person name="Reyes-Chin-Wo S."/>
            <person name="Wang Z."/>
            <person name="Yang X."/>
            <person name="Kozik A."/>
            <person name="Arikit S."/>
            <person name="Song C."/>
            <person name="Xia L."/>
            <person name="Froenicke L."/>
            <person name="Lavelle D.O."/>
            <person name="Truco M.J."/>
            <person name="Xia R."/>
            <person name="Zhu S."/>
            <person name="Xu C."/>
            <person name="Xu H."/>
            <person name="Xu X."/>
            <person name="Cox K."/>
            <person name="Korf I."/>
            <person name="Meyers B.C."/>
            <person name="Michelmore R.W."/>
        </authorList>
    </citation>
    <scope>NUCLEOTIDE SEQUENCE [LARGE SCALE GENOMIC DNA]</scope>
    <source>
        <strain evidence="2">cv. Salinas</strain>
        <tissue evidence="1">Seedlings</tissue>
    </source>
</reference>
<gene>
    <name evidence="1" type="ORF">LSAT_V11C500274190</name>
</gene>
<name>A0A9R1V9R1_LACSA</name>
<keyword evidence="2" id="KW-1185">Reference proteome</keyword>
<dbReference type="EMBL" id="NBSK02000005">
    <property type="protein sequence ID" value="KAJ0203002.1"/>
    <property type="molecule type" value="Genomic_DNA"/>
</dbReference>
<evidence type="ECO:0000313" key="1">
    <source>
        <dbReference type="EMBL" id="KAJ0203002.1"/>
    </source>
</evidence>
<protein>
    <submittedName>
        <fullName evidence="1">Uncharacterized protein</fullName>
    </submittedName>
</protein>
<comment type="caution">
    <text evidence="1">The sequence shown here is derived from an EMBL/GenBank/DDBJ whole genome shotgun (WGS) entry which is preliminary data.</text>
</comment>
<organism evidence="1 2">
    <name type="scientific">Lactuca sativa</name>
    <name type="common">Garden lettuce</name>
    <dbReference type="NCBI Taxonomy" id="4236"/>
    <lineage>
        <taxon>Eukaryota</taxon>
        <taxon>Viridiplantae</taxon>
        <taxon>Streptophyta</taxon>
        <taxon>Embryophyta</taxon>
        <taxon>Tracheophyta</taxon>
        <taxon>Spermatophyta</taxon>
        <taxon>Magnoliopsida</taxon>
        <taxon>eudicotyledons</taxon>
        <taxon>Gunneridae</taxon>
        <taxon>Pentapetalae</taxon>
        <taxon>asterids</taxon>
        <taxon>campanulids</taxon>
        <taxon>Asterales</taxon>
        <taxon>Asteraceae</taxon>
        <taxon>Cichorioideae</taxon>
        <taxon>Cichorieae</taxon>
        <taxon>Lactucinae</taxon>
        <taxon>Lactuca</taxon>
    </lineage>
</organism>
<dbReference type="Proteomes" id="UP000235145">
    <property type="component" value="Unassembled WGS sequence"/>
</dbReference>
<accession>A0A9R1V9R1</accession>